<feature type="compositionally biased region" description="Low complexity" evidence="1">
    <location>
        <begin position="147"/>
        <end position="159"/>
    </location>
</feature>
<dbReference type="EMBL" id="VOKX01000036">
    <property type="protein sequence ID" value="KAB7842813.1"/>
    <property type="molecule type" value="Genomic_DNA"/>
</dbReference>
<dbReference type="RefSeq" id="WP_152264326.1">
    <property type="nucleotide sequence ID" value="NZ_VOKX01000036.1"/>
</dbReference>
<gene>
    <name evidence="2" type="ORF">FRZ00_19245</name>
</gene>
<dbReference type="PROSITE" id="PS51257">
    <property type="entry name" value="PROKAR_LIPOPROTEIN"/>
    <property type="match status" value="1"/>
</dbReference>
<reference evidence="2 3" key="1">
    <citation type="journal article" date="2019" name="Microb. Cell Fact.">
        <title>Exploring novel herbicidin analogues by transcriptional regulator overexpression and MS/MS molecular networking.</title>
        <authorList>
            <person name="Shi Y."/>
            <person name="Gu R."/>
            <person name="Li Y."/>
            <person name="Wang X."/>
            <person name="Ren W."/>
            <person name="Li X."/>
            <person name="Wang L."/>
            <person name="Xie Y."/>
            <person name="Hong B."/>
        </authorList>
    </citation>
    <scope>NUCLEOTIDE SEQUENCE [LARGE SCALE GENOMIC DNA]</scope>
    <source>
        <strain evidence="2 3">US-43</strain>
    </source>
</reference>
<accession>A0A5N5W6R4</accession>
<comment type="caution">
    <text evidence="2">The sequence shown here is derived from an EMBL/GenBank/DDBJ whole genome shotgun (WGS) entry which is preliminary data.</text>
</comment>
<evidence type="ECO:0000313" key="2">
    <source>
        <dbReference type="EMBL" id="KAB7842813.1"/>
    </source>
</evidence>
<dbReference type="AlphaFoldDB" id="A0A5N5W6R4"/>
<sequence>MRKAAQITGAALIAAVLMTGCSSGSDDKDGKKDEAKPARSAGQSAAPSEGAKGDGAEDKLISSPGGAYLAQSAEGPVALTIVAGQAALASDGGKRTCSGTVSGKSLTLKCSDGGDKRTRGIIEKSDATSMVVSWEGGPKETFARQSGGAKLPGLPKLGG</sequence>
<organism evidence="2 3">
    <name type="scientific">Streptomyces mobaraensis</name>
    <name type="common">Streptoverticillium mobaraense</name>
    <dbReference type="NCBI Taxonomy" id="35621"/>
    <lineage>
        <taxon>Bacteria</taxon>
        <taxon>Bacillati</taxon>
        <taxon>Actinomycetota</taxon>
        <taxon>Actinomycetes</taxon>
        <taxon>Kitasatosporales</taxon>
        <taxon>Streptomycetaceae</taxon>
        <taxon>Streptomyces</taxon>
    </lineage>
</organism>
<dbReference type="OrthoDB" id="3483234at2"/>
<evidence type="ECO:0000256" key="1">
    <source>
        <dbReference type="SAM" id="MobiDB-lite"/>
    </source>
</evidence>
<evidence type="ECO:0000313" key="3">
    <source>
        <dbReference type="Proteomes" id="UP000327000"/>
    </source>
</evidence>
<feature type="compositionally biased region" description="Basic and acidic residues" evidence="1">
    <location>
        <begin position="51"/>
        <end position="60"/>
    </location>
</feature>
<name>A0A5N5W6R4_STRMB</name>
<protein>
    <recommendedName>
        <fullName evidence="4">Lipoprotein</fullName>
    </recommendedName>
</protein>
<feature type="region of interest" description="Disordered" evidence="1">
    <location>
        <begin position="22"/>
        <end position="67"/>
    </location>
</feature>
<feature type="compositionally biased region" description="Basic and acidic residues" evidence="1">
    <location>
        <begin position="25"/>
        <end position="37"/>
    </location>
</feature>
<feature type="region of interest" description="Disordered" evidence="1">
    <location>
        <begin position="138"/>
        <end position="159"/>
    </location>
</feature>
<proteinExistence type="predicted"/>
<dbReference type="Proteomes" id="UP000327000">
    <property type="component" value="Unassembled WGS sequence"/>
</dbReference>
<evidence type="ECO:0008006" key="4">
    <source>
        <dbReference type="Google" id="ProtNLM"/>
    </source>
</evidence>
<keyword evidence="3" id="KW-1185">Reference proteome</keyword>